<dbReference type="Gene3D" id="1.10.405.10">
    <property type="entry name" value="Guanine Nucleotide Dissociation Inhibitor, domain 1"/>
    <property type="match status" value="1"/>
</dbReference>
<dbReference type="PANTHER" id="PTHR11787">
    <property type="entry name" value="RAB GDP-DISSOCIATION INHIBITOR"/>
    <property type="match status" value="1"/>
</dbReference>
<dbReference type="GO" id="GO:0005634">
    <property type="term" value="C:nucleus"/>
    <property type="evidence" value="ECO:0007669"/>
    <property type="project" value="TreeGrafter"/>
</dbReference>
<dbReference type="GO" id="GO:0001716">
    <property type="term" value="F:L-amino-acid oxidase activity"/>
    <property type="evidence" value="ECO:0007669"/>
    <property type="project" value="UniProtKB-EC"/>
</dbReference>
<evidence type="ECO:0000256" key="8">
    <source>
        <dbReference type="SAM" id="MobiDB-lite"/>
    </source>
</evidence>
<evidence type="ECO:0000256" key="3">
    <source>
        <dbReference type="ARBA" id="ARBA00005593"/>
    </source>
</evidence>
<comment type="subcellular location">
    <subcellularLocation>
        <location evidence="1">Cytoplasm</location>
        <location evidence="1">Cytosol</location>
    </subcellularLocation>
</comment>
<evidence type="ECO:0000256" key="2">
    <source>
        <dbReference type="ARBA" id="ARBA00005465"/>
    </source>
</evidence>
<feature type="domain" description="RAE1/2" evidence="9">
    <location>
        <begin position="456"/>
        <end position="585"/>
    </location>
</feature>
<evidence type="ECO:0000256" key="5">
    <source>
        <dbReference type="ARBA" id="ARBA00022468"/>
    </source>
</evidence>
<dbReference type="GO" id="GO:0005968">
    <property type="term" value="C:Rab-protein geranylgeranyltransferase complex"/>
    <property type="evidence" value="ECO:0007669"/>
    <property type="project" value="InterPro"/>
</dbReference>
<dbReference type="GO" id="GO:0016192">
    <property type="term" value="P:vesicle-mediated transport"/>
    <property type="evidence" value="ECO:0007669"/>
    <property type="project" value="TreeGrafter"/>
</dbReference>
<dbReference type="PRINTS" id="PR00891">
    <property type="entry name" value="RABGDIREP"/>
</dbReference>
<feature type="region of interest" description="Disordered" evidence="8">
    <location>
        <begin position="122"/>
        <end position="214"/>
    </location>
</feature>
<keyword evidence="7" id="KW-0325">Glycoprotein</keyword>
<comment type="similarity">
    <text evidence="3">Belongs to the Rab GDI family.</text>
</comment>
<dbReference type="Pfam" id="PF00996">
    <property type="entry name" value="GDI"/>
    <property type="match status" value="1"/>
</dbReference>
<dbReference type="Proteomes" id="UP001142489">
    <property type="component" value="Unassembled WGS sequence"/>
</dbReference>
<dbReference type="SUPFAM" id="SSF51905">
    <property type="entry name" value="FAD/NAD(P)-binding domain"/>
    <property type="match status" value="1"/>
</dbReference>
<dbReference type="Pfam" id="PF22603">
    <property type="entry name" value="RAE1_2_domI_C"/>
    <property type="match status" value="1"/>
</dbReference>
<organism evidence="10 11">
    <name type="scientific">Phrynocephalus forsythii</name>
    <dbReference type="NCBI Taxonomy" id="171643"/>
    <lineage>
        <taxon>Eukaryota</taxon>
        <taxon>Metazoa</taxon>
        <taxon>Chordata</taxon>
        <taxon>Craniata</taxon>
        <taxon>Vertebrata</taxon>
        <taxon>Euteleostomi</taxon>
        <taxon>Lepidosauria</taxon>
        <taxon>Squamata</taxon>
        <taxon>Bifurcata</taxon>
        <taxon>Unidentata</taxon>
        <taxon>Episquamata</taxon>
        <taxon>Toxicofera</taxon>
        <taxon>Iguania</taxon>
        <taxon>Acrodonta</taxon>
        <taxon>Agamidae</taxon>
        <taxon>Agaminae</taxon>
        <taxon>Phrynocephalus</taxon>
    </lineage>
</organism>
<keyword evidence="5" id="KW-0343">GTPase activation</keyword>
<dbReference type="PRINTS" id="PR00893">
    <property type="entry name" value="RABESCORT"/>
</dbReference>
<dbReference type="AlphaFoldDB" id="A0A9Q0XCS9"/>
<evidence type="ECO:0000256" key="6">
    <source>
        <dbReference type="ARBA" id="ARBA00022490"/>
    </source>
</evidence>
<gene>
    <name evidence="10" type="ORF">JRQ81_007187</name>
</gene>
<dbReference type="SUPFAM" id="SSF54373">
    <property type="entry name" value="FAD-linked reductases, C-terminal domain"/>
    <property type="match status" value="1"/>
</dbReference>
<dbReference type="EC" id="1.4.3.2" evidence="4"/>
<dbReference type="Gene3D" id="3.30.519.10">
    <property type="entry name" value="Guanine Nucleotide Dissociation Inhibitor, domain 2"/>
    <property type="match status" value="1"/>
</dbReference>
<feature type="compositionally biased region" description="Low complexity" evidence="8">
    <location>
        <begin position="135"/>
        <end position="144"/>
    </location>
</feature>
<dbReference type="InterPro" id="IPR001738">
    <property type="entry name" value="Rab_escort"/>
</dbReference>
<dbReference type="InterPro" id="IPR018203">
    <property type="entry name" value="GDP_dissociation_inhibitor"/>
</dbReference>
<dbReference type="InterPro" id="IPR036188">
    <property type="entry name" value="FAD/NAD-bd_sf"/>
</dbReference>
<comment type="caution">
    <text evidence="10">The sequence shown here is derived from an EMBL/GenBank/DDBJ whole genome shotgun (WGS) entry which is preliminary data.</text>
</comment>
<evidence type="ECO:0000259" key="9">
    <source>
        <dbReference type="Pfam" id="PF22603"/>
    </source>
</evidence>
<evidence type="ECO:0000313" key="11">
    <source>
        <dbReference type="Proteomes" id="UP001142489"/>
    </source>
</evidence>
<dbReference type="FunFam" id="1.10.405.10:FF:000003">
    <property type="entry name" value="Rab proteins geranylgeranyltransferase component A"/>
    <property type="match status" value="1"/>
</dbReference>
<dbReference type="OrthoDB" id="1923006at2759"/>
<reference evidence="10" key="1">
    <citation type="journal article" date="2023" name="DNA Res.">
        <title>Chromosome-level genome assembly of Phrynocephalus forsythii using third-generation DNA sequencing and Hi-C analysis.</title>
        <authorList>
            <person name="Qi Y."/>
            <person name="Zhao W."/>
            <person name="Zhao Y."/>
            <person name="Niu C."/>
            <person name="Cao S."/>
            <person name="Zhang Y."/>
        </authorList>
    </citation>
    <scope>NUCLEOTIDE SEQUENCE</scope>
    <source>
        <tissue evidence="10">Muscle</tissue>
    </source>
</reference>
<accession>A0A9Q0XCS9</accession>
<dbReference type="GO" id="GO:0006886">
    <property type="term" value="P:intracellular protein transport"/>
    <property type="evidence" value="ECO:0007669"/>
    <property type="project" value="InterPro"/>
</dbReference>
<proteinExistence type="inferred from homology"/>
<feature type="compositionally biased region" description="Low complexity" evidence="8">
    <location>
        <begin position="204"/>
        <end position="213"/>
    </location>
</feature>
<keyword evidence="11" id="KW-1185">Reference proteome</keyword>
<comment type="similarity">
    <text evidence="2">Belongs to the flavin monoamine oxidase family. FIG1 subfamily.</text>
</comment>
<dbReference type="GO" id="GO:0005096">
    <property type="term" value="F:GTPase activator activity"/>
    <property type="evidence" value="ECO:0007669"/>
    <property type="project" value="UniProtKB-KW"/>
</dbReference>
<name>A0A9Q0XCS9_9SAUR</name>
<dbReference type="GO" id="GO:0007264">
    <property type="term" value="P:small GTPase-mediated signal transduction"/>
    <property type="evidence" value="ECO:0007669"/>
    <property type="project" value="InterPro"/>
</dbReference>
<feature type="region of interest" description="Disordered" evidence="8">
    <location>
        <begin position="606"/>
        <end position="663"/>
    </location>
</feature>
<dbReference type="EMBL" id="JAPFRF010000015">
    <property type="protein sequence ID" value="KAJ7310286.1"/>
    <property type="molecule type" value="Genomic_DNA"/>
</dbReference>
<keyword evidence="6" id="KW-0963">Cytoplasm</keyword>
<dbReference type="Gene3D" id="3.50.50.60">
    <property type="entry name" value="FAD/NAD(P)-binding domain"/>
    <property type="match status" value="2"/>
</dbReference>
<sequence>MADNLPSEFDVVVIGTGLPESIIAAACSRSGQRVLHVDWRSYYGGNWASFSFSGLLSWIKENQEKLGPCEESTPWTGLILENEEGIPLNKQDQTIWHVEDFCYVSQDSSEGVEEDGALAKLSSLETPVSGEVAEEVTATPEAVEGLPSEDPSSASKDEETCPANAAGRDPECTTDQDGAGGAPEMEKPLDSVTSDPSGLGVEHSASGAEAAAADEPKRMTYSKIVKEGRRFNIDLISKLLYSRGLLIDLLIKSNVSRYAEFKNVTQILAFREGRVEQVPCSRADVFNSKQLTMVEKRMLMRFLTFCLDFEQHPDEYQAQKEGKFSDYLKTQKLTPNLQHFILYSIAMVSEADCCTLDGLKATQKFLQCLGRYGNTPFLFPLYGQGEIPQCFCRMCAVFGGIYCLRHSVQCLVVDKETRRCKAVIDHLGQRISANYFVVEDSYLSEKMCANVSYRQISRAILITDRSILKSGSDQQISILTIPPTALGQPAICLIELCSSTMTCMKNTFLVHLTCSSVKTAKEDLEPAVQQLFTEFTETVSEGGGEGQKPQILWSVYFNMRDSSGIDRASYDNLPANLYICSGPDSALGNDCAVRQAEVIFQEMFPKEEFCPPPPNPEDIIYDGDGTQPEDPGFSSPSEEKPENVPEESSVENEGPLRSEPTARPSLNIFALTSEVCPHLKDHRWTLHPQNAVPVIPWHLTAWP</sequence>
<dbReference type="InterPro" id="IPR054420">
    <property type="entry name" value="RAE1_2_domI_C"/>
</dbReference>
<dbReference type="GO" id="GO:0005829">
    <property type="term" value="C:cytosol"/>
    <property type="evidence" value="ECO:0007669"/>
    <property type="project" value="UniProtKB-SubCell"/>
</dbReference>
<dbReference type="GO" id="GO:0005092">
    <property type="term" value="F:GDP-dissociation inhibitor activity"/>
    <property type="evidence" value="ECO:0007669"/>
    <property type="project" value="InterPro"/>
</dbReference>
<dbReference type="FunFam" id="3.50.50.60:FF:000108">
    <property type="entry name" value="Rab proteins geranylgeranyltransferase component A"/>
    <property type="match status" value="1"/>
</dbReference>
<evidence type="ECO:0000313" key="10">
    <source>
        <dbReference type="EMBL" id="KAJ7310286.1"/>
    </source>
</evidence>
<evidence type="ECO:0000256" key="4">
    <source>
        <dbReference type="ARBA" id="ARBA00012806"/>
    </source>
</evidence>
<dbReference type="PANTHER" id="PTHR11787:SF4">
    <property type="entry name" value="CHM, RAB ESCORT PROTEIN 1"/>
    <property type="match status" value="1"/>
</dbReference>
<evidence type="ECO:0000256" key="1">
    <source>
        <dbReference type="ARBA" id="ARBA00004514"/>
    </source>
</evidence>
<dbReference type="PIRSF" id="PIRSF016550">
    <property type="entry name" value="Rab_ger_ger_transf_A_euk"/>
    <property type="match status" value="1"/>
</dbReference>
<evidence type="ECO:0000256" key="7">
    <source>
        <dbReference type="ARBA" id="ARBA00023180"/>
    </source>
</evidence>
<protein>
    <recommendedName>
        <fullName evidence="4">L-amino-acid oxidase</fullName>
        <ecNumber evidence="4">1.4.3.2</ecNumber>
    </recommendedName>
</protein>